<evidence type="ECO:0000313" key="2">
    <source>
        <dbReference type="EMBL" id="MCE4536681.1"/>
    </source>
</evidence>
<dbReference type="Proteomes" id="UP001201463">
    <property type="component" value="Unassembled WGS sequence"/>
</dbReference>
<feature type="domain" description="BioF2-like acetyltransferase" evidence="1">
    <location>
        <begin position="165"/>
        <end position="296"/>
    </location>
</feature>
<name>A0ABS8X7T9_9BURK</name>
<dbReference type="RefSeq" id="WP_233390207.1">
    <property type="nucleotide sequence ID" value="NZ_JAJTWT010000002.1"/>
</dbReference>
<dbReference type="InterPro" id="IPR016181">
    <property type="entry name" value="Acyl_CoA_acyltransferase"/>
</dbReference>
<gene>
    <name evidence="2" type="ORF">LXT12_05385</name>
</gene>
<dbReference type="EMBL" id="JAJTWT010000002">
    <property type="protein sequence ID" value="MCE4536681.1"/>
    <property type="molecule type" value="Genomic_DNA"/>
</dbReference>
<feature type="domain" description="BioF2-like acetyltransferase" evidence="1">
    <location>
        <begin position="538"/>
        <end position="676"/>
    </location>
</feature>
<evidence type="ECO:0000313" key="3">
    <source>
        <dbReference type="Proteomes" id="UP001201463"/>
    </source>
</evidence>
<proteinExistence type="predicted"/>
<evidence type="ECO:0000259" key="1">
    <source>
        <dbReference type="Pfam" id="PF13480"/>
    </source>
</evidence>
<organism evidence="2 3">
    <name type="scientific">Pelomonas caseinilytica</name>
    <dbReference type="NCBI Taxonomy" id="2906763"/>
    <lineage>
        <taxon>Bacteria</taxon>
        <taxon>Pseudomonadati</taxon>
        <taxon>Pseudomonadota</taxon>
        <taxon>Betaproteobacteria</taxon>
        <taxon>Burkholderiales</taxon>
        <taxon>Sphaerotilaceae</taxon>
        <taxon>Roseateles</taxon>
    </lineage>
</organism>
<comment type="caution">
    <text evidence="2">The sequence shown here is derived from an EMBL/GenBank/DDBJ whole genome shotgun (WGS) entry which is preliminary data.</text>
</comment>
<dbReference type="EC" id="2.3.1.-" evidence="2"/>
<dbReference type="InterPro" id="IPR038740">
    <property type="entry name" value="BioF2-like_GNAT_dom"/>
</dbReference>
<dbReference type="SUPFAM" id="SSF55729">
    <property type="entry name" value="Acyl-CoA N-acyltransferases (Nat)"/>
    <property type="match status" value="2"/>
</dbReference>
<keyword evidence="2" id="KW-0808">Transferase</keyword>
<dbReference type="GO" id="GO:0016746">
    <property type="term" value="F:acyltransferase activity"/>
    <property type="evidence" value="ECO:0007669"/>
    <property type="project" value="UniProtKB-KW"/>
</dbReference>
<accession>A0ABS8X7T9</accession>
<keyword evidence="2" id="KW-0012">Acyltransferase</keyword>
<protein>
    <submittedName>
        <fullName evidence="2">GNAT family N-acetyltransferase</fullName>
        <ecNumber evidence="2">2.3.1.-</ecNumber>
    </submittedName>
</protein>
<keyword evidence="3" id="KW-1185">Reference proteome</keyword>
<sequence>MNAGLQWYLQTLDPAQGLGPLRADWDRLNTRLMAGHGMLDGAFVDAMLRHFGTGGVLLARAVRDGETVAMLLLNRQTRGLGVWSSYLPAQTQIGPTLIPAGLDLRGLFAALPGYASELDLLCNDPRFGDLRELPVRAVGSLPHALTMSVALKGAFDDYWAQRPRKLIQNMRRYLRRLQSEPTPERLDIVGDPAAMPAAVARYAALESRGWKGREGTAVASDNPQGRFYAEVMGDFAARGEALVYELWLGEDLLASRMLLIRAGMVVMLKTSFDENFERFAPGRVLLLRTLEDLFTRLPGGVVEFYTNAEPDLLAWSTSQRWINHVSLYRHSGLPALYGLLRRGTRGLLRRGKRPVDADTMAHRSGASIEAYAGVGELPADAVALMSRAEQQRVEFGADWYANLVETVYAHEPAGASVRFLVLRRQGRVLAVLPVVTQRSGLGREVSALSNFYTAIYAPALEDDLDADDLLPLTRALRRDSGRAAAYRFAPMDPQSREFALLKRALALAGLSTHAYFAFGNWFEPVRQDWAGYLKERSSKMRNTIKRMGKRFAQEGGTLEIVQGGERLEAGIAAFQSVYANSWKNAEPYPDFVPGLARLCARRGWLRLGIAWLDGVPTAAQLWITAHGRANIVKVAYDERFKALTSGTLVTALLMEYALDTDRVTEVDYLIGDDPYKATWMSERRERFGLVAYDPLTLRGLIGLARQAVGETWRRLRPKPAPRPDNPPA</sequence>
<dbReference type="Pfam" id="PF13480">
    <property type="entry name" value="Acetyltransf_6"/>
    <property type="match status" value="2"/>
</dbReference>
<reference evidence="2 3" key="1">
    <citation type="submission" date="2021-12" db="EMBL/GenBank/DDBJ databases">
        <title>Genome seq of p7.</title>
        <authorList>
            <person name="Seo T."/>
        </authorList>
    </citation>
    <scope>NUCLEOTIDE SEQUENCE [LARGE SCALE GENOMIC DNA]</scope>
    <source>
        <strain evidence="2 3">P7</strain>
    </source>
</reference>